<feature type="transmembrane region" description="Helical" evidence="6">
    <location>
        <begin position="154"/>
        <end position="174"/>
    </location>
</feature>
<evidence type="ECO:0000259" key="7">
    <source>
        <dbReference type="PROSITE" id="PS50850"/>
    </source>
</evidence>
<evidence type="ECO:0000256" key="2">
    <source>
        <dbReference type="ARBA" id="ARBA00022448"/>
    </source>
</evidence>
<keyword evidence="3 6" id="KW-0812">Transmembrane</keyword>
<feature type="transmembrane region" description="Helical" evidence="6">
    <location>
        <begin position="358"/>
        <end position="381"/>
    </location>
</feature>
<feature type="domain" description="Major facilitator superfamily (MFS) profile" evidence="7">
    <location>
        <begin position="24"/>
        <end position="447"/>
    </location>
</feature>
<dbReference type="InterPro" id="IPR036259">
    <property type="entry name" value="MFS_trans_sf"/>
</dbReference>
<protein>
    <recommendedName>
        <fullName evidence="7">Major facilitator superfamily (MFS) profile domain-containing protein</fullName>
    </recommendedName>
</protein>
<evidence type="ECO:0000313" key="9">
    <source>
        <dbReference type="Proteomes" id="UP001162131"/>
    </source>
</evidence>
<dbReference type="GO" id="GO:0016020">
    <property type="term" value="C:membrane"/>
    <property type="evidence" value="ECO:0007669"/>
    <property type="project" value="UniProtKB-SubCell"/>
</dbReference>
<feature type="transmembrane region" description="Helical" evidence="6">
    <location>
        <begin position="333"/>
        <end position="352"/>
    </location>
</feature>
<evidence type="ECO:0000256" key="3">
    <source>
        <dbReference type="ARBA" id="ARBA00022692"/>
    </source>
</evidence>
<feature type="transmembrane region" description="Helical" evidence="6">
    <location>
        <begin position="115"/>
        <end position="133"/>
    </location>
</feature>
<comment type="subcellular location">
    <subcellularLocation>
        <location evidence="1">Membrane</location>
        <topology evidence="1">Multi-pass membrane protein</topology>
    </subcellularLocation>
</comment>
<dbReference type="AlphaFoldDB" id="A0AAU9J1V8"/>
<evidence type="ECO:0000313" key="8">
    <source>
        <dbReference type="EMBL" id="CAG9321158.1"/>
    </source>
</evidence>
<accession>A0AAU9J1V8</accession>
<dbReference type="CDD" id="cd06174">
    <property type="entry name" value="MFS"/>
    <property type="match status" value="1"/>
</dbReference>
<evidence type="ECO:0000256" key="1">
    <source>
        <dbReference type="ARBA" id="ARBA00004141"/>
    </source>
</evidence>
<name>A0AAU9J1V8_9CILI</name>
<comment type="caution">
    <text evidence="8">The sequence shown here is derived from an EMBL/GenBank/DDBJ whole genome shotgun (WGS) entry which is preliminary data.</text>
</comment>
<keyword evidence="5 6" id="KW-0472">Membrane</keyword>
<dbReference type="Proteomes" id="UP001162131">
    <property type="component" value="Unassembled WGS sequence"/>
</dbReference>
<dbReference type="Gene3D" id="1.20.1250.20">
    <property type="entry name" value="MFS general substrate transporter like domains"/>
    <property type="match status" value="1"/>
</dbReference>
<sequence>MAETTDDLASHYIDQIGWGKYQWYIFQQCFLSYMSFQSLVITPSYYASDLENEWGISNKEKGIMSTMFQLGCIVGSYLWGSLSDHYGRTFAMKIDSIVIVFSCFIIIFSENYIGLTILLFFFGFGVIGHLALISVTFKEFCPTENLNLMPRLNLGAPSGGVIFCLAAVLIEIFNSQYIENWKMIAIINFFCNLIISILKIDMDETPGFLVVHKKYSKAEEILKKIQTYNGKDGLIPINLQYDCEMNENGIPSQPKSHIKMLFSKTFVRSTIFFCLVFFTTSFATVSVVMFMPEYLSQFPVILSWIIIAIQNLAGFPCLFFAPYLVNSKLGRKYTLVYCQIIMSLAVILFAFIKQPILIIIITSVLMGVNTLSYASLFLFAVESYPIEVENTAQGVFLASSGVGSLTGPLLAGVVLDWKNGHEISLVFFGMVFLICASCSFMLKETRQNTQK</sequence>
<dbReference type="SUPFAM" id="SSF103473">
    <property type="entry name" value="MFS general substrate transporter"/>
    <property type="match status" value="1"/>
</dbReference>
<dbReference type="InterPro" id="IPR005828">
    <property type="entry name" value="MFS_sugar_transport-like"/>
</dbReference>
<feature type="transmembrane region" description="Helical" evidence="6">
    <location>
        <begin position="423"/>
        <end position="442"/>
    </location>
</feature>
<evidence type="ECO:0000256" key="4">
    <source>
        <dbReference type="ARBA" id="ARBA00022989"/>
    </source>
</evidence>
<evidence type="ECO:0000256" key="6">
    <source>
        <dbReference type="SAM" id="Phobius"/>
    </source>
</evidence>
<proteinExistence type="predicted"/>
<dbReference type="PANTHER" id="PTHR23511">
    <property type="entry name" value="SYNAPTIC VESICLE GLYCOPROTEIN 2"/>
    <property type="match status" value="1"/>
</dbReference>
<dbReference type="InterPro" id="IPR020846">
    <property type="entry name" value="MFS_dom"/>
</dbReference>
<feature type="transmembrane region" description="Helical" evidence="6">
    <location>
        <begin position="265"/>
        <end position="289"/>
    </location>
</feature>
<reference evidence="8" key="1">
    <citation type="submission" date="2021-09" db="EMBL/GenBank/DDBJ databases">
        <authorList>
            <consortium name="AG Swart"/>
            <person name="Singh M."/>
            <person name="Singh A."/>
            <person name="Seah K."/>
            <person name="Emmerich C."/>
        </authorList>
    </citation>
    <scope>NUCLEOTIDE SEQUENCE</scope>
    <source>
        <strain evidence="8">ATCC30299</strain>
    </source>
</reference>
<feature type="transmembrane region" description="Helical" evidence="6">
    <location>
        <begin position="393"/>
        <end position="417"/>
    </location>
</feature>
<keyword evidence="2" id="KW-0813">Transport</keyword>
<feature type="transmembrane region" description="Helical" evidence="6">
    <location>
        <begin position="301"/>
        <end position="321"/>
    </location>
</feature>
<evidence type="ECO:0000256" key="5">
    <source>
        <dbReference type="ARBA" id="ARBA00023136"/>
    </source>
</evidence>
<gene>
    <name evidence="8" type="ORF">BSTOLATCC_MIC27726</name>
</gene>
<dbReference type="Pfam" id="PF00083">
    <property type="entry name" value="Sugar_tr"/>
    <property type="match status" value="1"/>
</dbReference>
<keyword evidence="9" id="KW-1185">Reference proteome</keyword>
<dbReference type="PROSITE" id="PS50850">
    <property type="entry name" value="MFS"/>
    <property type="match status" value="1"/>
</dbReference>
<organism evidence="8 9">
    <name type="scientific">Blepharisma stoltei</name>
    <dbReference type="NCBI Taxonomy" id="1481888"/>
    <lineage>
        <taxon>Eukaryota</taxon>
        <taxon>Sar</taxon>
        <taxon>Alveolata</taxon>
        <taxon>Ciliophora</taxon>
        <taxon>Postciliodesmatophora</taxon>
        <taxon>Heterotrichea</taxon>
        <taxon>Heterotrichida</taxon>
        <taxon>Blepharismidae</taxon>
        <taxon>Blepharisma</taxon>
    </lineage>
</organism>
<feature type="transmembrane region" description="Helical" evidence="6">
    <location>
        <begin position="92"/>
        <end position="109"/>
    </location>
</feature>
<dbReference type="EMBL" id="CAJZBQ010000027">
    <property type="protein sequence ID" value="CAG9321158.1"/>
    <property type="molecule type" value="Genomic_DNA"/>
</dbReference>
<dbReference type="GO" id="GO:0022857">
    <property type="term" value="F:transmembrane transporter activity"/>
    <property type="evidence" value="ECO:0007669"/>
    <property type="project" value="InterPro"/>
</dbReference>
<keyword evidence="4 6" id="KW-1133">Transmembrane helix</keyword>
<dbReference type="PANTHER" id="PTHR23511:SF5">
    <property type="entry name" value="MAJOR FACILITATOR-TYPE TRANSPORTER HXNZ-RELATED"/>
    <property type="match status" value="1"/>
</dbReference>